<dbReference type="AlphaFoldDB" id="A0A562NUR4"/>
<dbReference type="EMBL" id="VLKU01000003">
    <property type="protein sequence ID" value="TWI35780.1"/>
    <property type="molecule type" value="Genomic_DNA"/>
</dbReference>
<name>A0A562NUR4_9RHOB</name>
<dbReference type="GO" id="GO:0046306">
    <property type="term" value="P:alkanesulfonate catabolic process"/>
    <property type="evidence" value="ECO:0007669"/>
    <property type="project" value="TreeGrafter"/>
</dbReference>
<keyword evidence="10" id="KW-1185">Reference proteome</keyword>
<evidence type="ECO:0000256" key="7">
    <source>
        <dbReference type="HAMAP-Rule" id="MF_01229"/>
    </source>
</evidence>
<evidence type="ECO:0000256" key="5">
    <source>
        <dbReference type="ARBA" id="ARBA00023002"/>
    </source>
</evidence>
<proteinExistence type="inferred from homology"/>
<dbReference type="HAMAP" id="MF_01229">
    <property type="entry name" value="Alkanesulf_monooxygen"/>
    <property type="match status" value="1"/>
</dbReference>
<keyword evidence="6 7" id="KW-0503">Monooxygenase</keyword>
<dbReference type="NCBIfam" id="NF001939">
    <property type="entry name" value="PRK00719.1"/>
    <property type="match status" value="1"/>
</dbReference>
<comment type="catalytic activity">
    <reaction evidence="7">
        <text>an alkanesulfonate + FMNH2 + O2 = an aldehyde + FMN + sulfite + H2O + 2 H(+)</text>
        <dbReference type="Rhea" id="RHEA:23064"/>
        <dbReference type="ChEBI" id="CHEBI:15377"/>
        <dbReference type="ChEBI" id="CHEBI:15378"/>
        <dbReference type="ChEBI" id="CHEBI:15379"/>
        <dbReference type="ChEBI" id="CHEBI:17359"/>
        <dbReference type="ChEBI" id="CHEBI:17478"/>
        <dbReference type="ChEBI" id="CHEBI:57618"/>
        <dbReference type="ChEBI" id="CHEBI:58210"/>
        <dbReference type="ChEBI" id="CHEBI:134249"/>
        <dbReference type="EC" id="1.14.14.5"/>
    </reaction>
</comment>
<evidence type="ECO:0000259" key="8">
    <source>
        <dbReference type="Pfam" id="PF00296"/>
    </source>
</evidence>
<evidence type="ECO:0000256" key="2">
    <source>
        <dbReference type="ARBA" id="ARBA00012113"/>
    </source>
</evidence>
<comment type="function">
    <text evidence="7">Catalyzes the desulfonation of aliphatic sulfonates.</text>
</comment>
<reference evidence="9 10" key="1">
    <citation type="journal article" date="2015" name="Stand. Genomic Sci.">
        <title>Genomic Encyclopedia of Bacterial and Archaeal Type Strains, Phase III: the genomes of soil and plant-associated and newly described type strains.</title>
        <authorList>
            <person name="Whitman W.B."/>
            <person name="Woyke T."/>
            <person name="Klenk H.P."/>
            <person name="Zhou Y."/>
            <person name="Lilburn T.G."/>
            <person name="Beck B.J."/>
            <person name="De Vos P."/>
            <person name="Vandamme P."/>
            <person name="Eisen J.A."/>
            <person name="Garrity G."/>
            <person name="Hugenholtz P."/>
            <person name="Kyrpides N.C."/>
        </authorList>
    </citation>
    <scope>NUCLEOTIDE SEQUENCE [LARGE SCALE GENOMIC DNA]</scope>
    <source>
        <strain evidence="9 10">CGMCC 1.5364</strain>
    </source>
</reference>
<evidence type="ECO:0000256" key="1">
    <source>
        <dbReference type="ARBA" id="ARBA00007044"/>
    </source>
</evidence>
<protein>
    <recommendedName>
        <fullName evidence="2 7">Alkanesulfonate monooxygenase</fullName>
        <ecNumber evidence="2 7">1.14.14.5</ecNumber>
    </recommendedName>
    <alternativeName>
        <fullName evidence="7">FMNH2-dependent aliphatic sulfonate monooxygenase</fullName>
    </alternativeName>
</protein>
<dbReference type="Proteomes" id="UP000316225">
    <property type="component" value="Unassembled WGS sequence"/>
</dbReference>
<accession>A0A562NUR4</accession>
<feature type="domain" description="Luciferase-like" evidence="8">
    <location>
        <begin position="11"/>
        <end position="332"/>
    </location>
</feature>
<dbReference type="InterPro" id="IPR011251">
    <property type="entry name" value="Luciferase-like_dom"/>
</dbReference>
<dbReference type="PANTHER" id="PTHR42847">
    <property type="entry name" value="ALKANESULFONATE MONOOXYGENASE"/>
    <property type="match status" value="1"/>
</dbReference>
<sequence>MMTQTIPEKIKVLWFLPTHGDSHYLGTSEGGRAVNLPYLRQIAQAADGLGYYGVLLPTGRSCEDSWLVASALASQTERLRFLVAVRPGLQSPTLAARMTATLDRLSNGRLMINVVTGGDPVENAGDGLHLDHSERYEVTREFLDVYKALLAGETVNYHSKHFHIVDGKLLFETVQKDGPPLYFGGSSDAGNAVAAKQVDKYLTWGEPPAAVGEKVQRLRALAEAQGRELSFGIRLHVIVRETEAEAWAAADRLISKLDDDTIAAAQANFARMDSIGQRRMAELHGGKRDKLEISPNLWAGVGLVRGGAGTALVGDPATVAERIDEYRRIGIDTFILSGYPHLEEAYSFGERVLPRLPLDHPLPNAGQGAVLGPFGETVGNDFRPAARPRPVAVAGG</sequence>
<keyword evidence="5 7" id="KW-0560">Oxidoreductase</keyword>
<dbReference type="EC" id="1.14.14.5" evidence="2 7"/>
<comment type="similarity">
    <text evidence="1 7">Belongs to the SsuD family.</text>
</comment>
<evidence type="ECO:0000313" key="10">
    <source>
        <dbReference type="Proteomes" id="UP000316225"/>
    </source>
</evidence>
<keyword evidence="4 7" id="KW-0288">FMN</keyword>
<dbReference type="NCBIfam" id="TIGR03565">
    <property type="entry name" value="alk_sulf_monoox"/>
    <property type="match status" value="1"/>
</dbReference>
<dbReference type="InterPro" id="IPR050172">
    <property type="entry name" value="SsuD_RutA_monooxygenase"/>
</dbReference>
<dbReference type="Gene3D" id="3.20.20.30">
    <property type="entry name" value="Luciferase-like domain"/>
    <property type="match status" value="1"/>
</dbReference>
<dbReference type="PANTHER" id="PTHR42847:SF4">
    <property type="entry name" value="ALKANESULFONATE MONOOXYGENASE-RELATED"/>
    <property type="match status" value="1"/>
</dbReference>
<evidence type="ECO:0000256" key="3">
    <source>
        <dbReference type="ARBA" id="ARBA00022630"/>
    </source>
</evidence>
<evidence type="ECO:0000313" key="9">
    <source>
        <dbReference type="EMBL" id="TWI35780.1"/>
    </source>
</evidence>
<dbReference type="InterPro" id="IPR019911">
    <property type="entry name" value="Alkanesulphonate_mOase_FMN-dep"/>
</dbReference>
<dbReference type="InterPro" id="IPR036661">
    <property type="entry name" value="Luciferase-like_sf"/>
</dbReference>
<dbReference type="GO" id="GO:0008726">
    <property type="term" value="F:alkanesulfonate monooxygenase activity"/>
    <property type="evidence" value="ECO:0007669"/>
    <property type="project" value="UniProtKB-UniRule"/>
</dbReference>
<organism evidence="9 10">
    <name type="scientific">Paracoccus sulfuroxidans</name>
    <dbReference type="NCBI Taxonomy" id="384678"/>
    <lineage>
        <taxon>Bacteria</taxon>
        <taxon>Pseudomonadati</taxon>
        <taxon>Pseudomonadota</taxon>
        <taxon>Alphaproteobacteria</taxon>
        <taxon>Rhodobacterales</taxon>
        <taxon>Paracoccaceae</taxon>
        <taxon>Paracoccus</taxon>
    </lineage>
</organism>
<dbReference type="SUPFAM" id="SSF51679">
    <property type="entry name" value="Bacterial luciferase-like"/>
    <property type="match status" value="1"/>
</dbReference>
<evidence type="ECO:0000256" key="4">
    <source>
        <dbReference type="ARBA" id="ARBA00022643"/>
    </source>
</evidence>
<dbReference type="Pfam" id="PF00296">
    <property type="entry name" value="Bac_luciferase"/>
    <property type="match status" value="1"/>
</dbReference>
<keyword evidence="3 7" id="KW-0285">Flavoprotein</keyword>
<comment type="caution">
    <text evidence="9">The sequence shown here is derived from an EMBL/GenBank/DDBJ whole genome shotgun (WGS) entry which is preliminary data.</text>
</comment>
<gene>
    <name evidence="7" type="primary">ssuD</name>
    <name evidence="9" type="ORF">IQ24_01138</name>
</gene>
<evidence type="ECO:0000256" key="6">
    <source>
        <dbReference type="ARBA" id="ARBA00023033"/>
    </source>
</evidence>
<dbReference type="CDD" id="cd01094">
    <property type="entry name" value="Alkanesulfonate_monoxygenase"/>
    <property type="match status" value="1"/>
</dbReference>